<dbReference type="InterPro" id="IPR000522">
    <property type="entry name" value="ABC_transptr_permease_BtuC"/>
</dbReference>
<dbReference type="AlphaFoldDB" id="A0A841FLB9"/>
<gene>
    <name evidence="9" type="ORF">HNR73_004608</name>
</gene>
<evidence type="ECO:0000256" key="3">
    <source>
        <dbReference type="ARBA" id="ARBA00022448"/>
    </source>
</evidence>
<feature type="transmembrane region" description="Helical" evidence="8">
    <location>
        <begin position="325"/>
        <end position="342"/>
    </location>
</feature>
<comment type="subcellular location">
    <subcellularLocation>
        <location evidence="1">Cell membrane</location>
        <topology evidence="1">Multi-pass membrane protein</topology>
    </subcellularLocation>
</comment>
<dbReference type="SUPFAM" id="SSF81345">
    <property type="entry name" value="ABC transporter involved in vitamin B12 uptake, BtuC"/>
    <property type="match status" value="1"/>
</dbReference>
<feature type="transmembrane region" description="Helical" evidence="8">
    <location>
        <begin position="107"/>
        <end position="128"/>
    </location>
</feature>
<feature type="transmembrane region" description="Helical" evidence="8">
    <location>
        <begin position="165"/>
        <end position="189"/>
    </location>
</feature>
<dbReference type="PANTHER" id="PTHR30472:SF1">
    <property type="entry name" value="FE(3+) DICITRATE TRANSPORT SYSTEM PERMEASE PROTEIN FECC-RELATED"/>
    <property type="match status" value="1"/>
</dbReference>
<protein>
    <submittedName>
        <fullName evidence="9">Iron complex transport system permease protein</fullName>
    </submittedName>
</protein>
<keyword evidence="4" id="KW-1003">Cell membrane</keyword>
<keyword evidence="10" id="KW-1185">Reference proteome</keyword>
<reference evidence="9 10" key="1">
    <citation type="submission" date="2020-08" db="EMBL/GenBank/DDBJ databases">
        <title>Genomic Encyclopedia of Type Strains, Phase IV (KMG-IV): sequencing the most valuable type-strain genomes for metagenomic binning, comparative biology and taxonomic classification.</title>
        <authorList>
            <person name="Goeker M."/>
        </authorList>
    </citation>
    <scope>NUCLEOTIDE SEQUENCE [LARGE SCALE GENOMIC DNA]</scope>
    <source>
        <strain evidence="9 10">YIM 65646</strain>
    </source>
</reference>
<keyword evidence="5 8" id="KW-0812">Transmembrane</keyword>
<dbReference type="GO" id="GO:0033214">
    <property type="term" value="P:siderophore-iron import into cell"/>
    <property type="evidence" value="ECO:0007669"/>
    <property type="project" value="TreeGrafter"/>
</dbReference>
<evidence type="ECO:0000313" key="9">
    <source>
        <dbReference type="EMBL" id="MBB6036735.1"/>
    </source>
</evidence>
<dbReference type="GO" id="GO:0005886">
    <property type="term" value="C:plasma membrane"/>
    <property type="evidence" value="ECO:0007669"/>
    <property type="project" value="UniProtKB-SubCell"/>
</dbReference>
<feature type="transmembrane region" description="Helical" evidence="8">
    <location>
        <begin position="78"/>
        <end position="95"/>
    </location>
</feature>
<dbReference type="PANTHER" id="PTHR30472">
    <property type="entry name" value="FERRIC ENTEROBACTIN TRANSPORT SYSTEM PERMEASE PROTEIN"/>
    <property type="match status" value="1"/>
</dbReference>
<keyword evidence="6 8" id="KW-1133">Transmembrane helix</keyword>
<feature type="transmembrane region" description="Helical" evidence="8">
    <location>
        <begin position="134"/>
        <end position="153"/>
    </location>
</feature>
<dbReference type="Pfam" id="PF01032">
    <property type="entry name" value="FecCD"/>
    <property type="match status" value="1"/>
</dbReference>
<feature type="transmembrane region" description="Helical" evidence="8">
    <location>
        <begin position="253"/>
        <end position="275"/>
    </location>
</feature>
<sequence>MSRTLDPARPVTTATSRRSRRGLLIGLAALFAALLTVSVLSVAVGAQSVPLATVADALRDLHSDDTAHQIVAGRLPRLAAGLLVGVALGLAGAIMQGVTRNPLADPGLLGVNAGASLAVVVAINVFGITTAAGYIWFGFAGATLVAVLVYGVASFGRDGATPVKLLLAGAAIGAALISITTAVLLTDATTFNQYRFWTVGSLAGRRWDLIAQVAPFVLAGAVAALLTGRLLNTLSLGEEVARGLGQRVHLARVTAAAAAVVLCGAATAIAGPIWFVGLLVPHIARQFTGPDHRWILPYSMLLAPVLLLASDVLGRVMAPPGEVQAGIVLSFIGAPFLIALMRRRRAAAA</sequence>
<name>A0A841FLB9_9ACTN</name>
<evidence type="ECO:0000256" key="6">
    <source>
        <dbReference type="ARBA" id="ARBA00022989"/>
    </source>
</evidence>
<evidence type="ECO:0000313" key="10">
    <source>
        <dbReference type="Proteomes" id="UP000548476"/>
    </source>
</evidence>
<dbReference type="Gene3D" id="1.10.3470.10">
    <property type="entry name" value="ABC transporter involved in vitamin B12 uptake, BtuC"/>
    <property type="match status" value="1"/>
</dbReference>
<proteinExistence type="inferred from homology"/>
<dbReference type="Proteomes" id="UP000548476">
    <property type="component" value="Unassembled WGS sequence"/>
</dbReference>
<evidence type="ECO:0000256" key="1">
    <source>
        <dbReference type="ARBA" id="ARBA00004651"/>
    </source>
</evidence>
<comment type="similarity">
    <text evidence="2">Belongs to the binding-protein-dependent transport system permease family. FecCD subfamily.</text>
</comment>
<dbReference type="EMBL" id="JACHGT010000010">
    <property type="protein sequence ID" value="MBB6036735.1"/>
    <property type="molecule type" value="Genomic_DNA"/>
</dbReference>
<dbReference type="GO" id="GO:0022857">
    <property type="term" value="F:transmembrane transporter activity"/>
    <property type="evidence" value="ECO:0007669"/>
    <property type="project" value="InterPro"/>
</dbReference>
<keyword evidence="7 8" id="KW-0472">Membrane</keyword>
<feature type="transmembrane region" description="Helical" evidence="8">
    <location>
        <begin position="209"/>
        <end position="232"/>
    </location>
</feature>
<dbReference type="InterPro" id="IPR037294">
    <property type="entry name" value="ABC_BtuC-like"/>
</dbReference>
<evidence type="ECO:0000256" key="5">
    <source>
        <dbReference type="ARBA" id="ARBA00022692"/>
    </source>
</evidence>
<dbReference type="FunFam" id="1.10.3470.10:FF:000001">
    <property type="entry name" value="Vitamin B12 ABC transporter permease BtuC"/>
    <property type="match status" value="1"/>
</dbReference>
<dbReference type="PROSITE" id="PS51318">
    <property type="entry name" value="TAT"/>
    <property type="match status" value="1"/>
</dbReference>
<evidence type="ECO:0000256" key="8">
    <source>
        <dbReference type="SAM" id="Phobius"/>
    </source>
</evidence>
<keyword evidence="3" id="KW-0813">Transport</keyword>
<accession>A0A841FLB9</accession>
<dbReference type="InterPro" id="IPR006311">
    <property type="entry name" value="TAT_signal"/>
</dbReference>
<evidence type="ECO:0000256" key="2">
    <source>
        <dbReference type="ARBA" id="ARBA00007935"/>
    </source>
</evidence>
<dbReference type="CDD" id="cd06550">
    <property type="entry name" value="TM_ABC_iron-siderophores_like"/>
    <property type="match status" value="1"/>
</dbReference>
<organism evidence="9 10">
    <name type="scientific">Phytomonospora endophytica</name>
    <dbReference type="NCBI Taxonomy" id="714109"/>
    <lineage>
        <taxon>Bacteria</taxon>
        <taxon>Bacillati</taxon>
        <taxon>Actinomycetota</taxon>
        <taxon>Actinomycetes</taxon>
        <taxon>Micromonosporales</taxon>
        <taxon>Micromonosporaceae</taxon>
        <taxon>Phytomonospora</taxon>
    </lineage>
</organism>
<evidence type="ECO:0000256" key="4">
    <source>
        <dbReference type="ARBA" id="ARBA00022475"/>
    </source>
</evidence>
<evidence type="ECO:0000256" key="7">
    <source>
        <dbReference type="ARBA" id="ARBA00023136"/>
    </source>
</evidence>
<comment type="caution">
    <text evidence="9">The sequence shown here is derived from an EMBL/GenBank/DDBJ whole genome shotgun (WGS) entry which is preliminary data.</text>
</comment>
<dbReference type="RefSeq" id="WP_184789579.1">
    <property type="nucleotide sequence ID" value="NZ_BONT01000058.1"/>
</dbReference>